<dbReference type="Proteomes" id="UP000034154">
    <property type="component" value="Unassembled WGS sequence"/>
</dbReference>
<dbReference type="InterPro" id="IPR020056">
    <property type="entry name" value="Rbsml_bL25/Gln-tRNA_synth_N"/>
</dbReference>
<dbReference type="EMBL" id="LCJB01000042">
    <property type="protein sequence ID" value="KKT69907.1"/>
    <property type="molecule type" value="Genomic_DNA"/>
</dbReference>
<comment type="similarity">
    <text evidence="5">Belongs to the bacterial ribosomal protein bL25 family. CTC subfamily.</text>
</comment>
<evidence type="ECO:0000256" key="3">
    <source>
        <dbReference type="ARBA" id="ARBA00022980"/>
    </source>
</evidence>
<evidence type="ECO:0000256" key="4">
    <source>
        <dbReference type="ARBA" id="ARBA00023274"/>
    </source>
</evidence>
<dbReference type="InterPro" id="IPR020930">
    <property type="entry name" value="Ribosomal_uL5_bac-type"/>
</dbReference>
<sequence>MTINITAKKREAIGRANWKNRVDGNIPAVVYGAEAESQNICVNRKALVVAFREAGESSLVDLAIDGQEPLKVLIQDLQKDPLTGDVIHADFRVVDLTKEITAEIKLEFVGESPAVKGLGGTLIEALDTLEVRALPTALVSSIEVDISSLKTFDDAIHVSDLVLPAGIVAINSPEDTIAVVEEPRSEEEMAELNKTVEIDVAAVEVEKKEKTDEAAGSEEKKPV</sequence>
<evidence type="ECO:0000259" key="7">
    <source>
        <dbReference type="Pfam" id="PF14693"/>
    </source>
</evidence>
<evidence type="ECO:0000313" key="8">
    <source>
        <dbReference type="EMBL" id="KKT69907.1"/>
    </source>
</evidence>
<dbReference type="InterPro" id="IPR001021">
    <property type="entry name" value="Ribosomal_bL25_long"/>
</dbReference>
<dbReference type="InterPro" id="IPR020057">
    <property type="entry name" value="Ribosomal_bL25_b-dom"/>
</dbReference>
<dbReference type="Gene3D" id="2.170.120.20">
    <property type="entry name" value="Ribosomal protein L25, beta domain"/>
    <property type="match status" value="1"/>
</dbReference>
<evidence type="ECO:0000256" key="2">
    <source>
        <dbReference type="ARBA" id="ARBA00022884"/>
    </source>
</evidence>
<dbReference type="GO" id="GO:0006412">
    <property type="term" value="P:translation"/>
    <property type="evidence" value="ECO:0007669"/>
    <property type="project" value="UniProtKB-UniRule"/>
</dbReference>
<dbReference type="PANTHER" id="PTHR33284">
    <property type="entry name" value="RIBOSOMAL PROTEIN L25/GLN-TRNA SYNTHETASE, ANTI-CODON-BINDING DOMAIN-CONTAINING PROTEIN"/>
    <property type="match status" value="1"/>
</dbReference>
<comment type="subunit">
    <text evidence="5">Part of the 50S ribosomal subunit; part of the 5S rRNA/L5/L18/L25 subcomplex. Contacts the 5S rRNA. Binds to the 5S rRNA independently of L5 and L18.</text>
</comment>
<dbReference type="InterPro" id="IPR011035">
    <property type="entry name" value="Ribosomal_bL25/Gln-tRNA_synth"/>
</dbReference>
<keyword evidence="1 5" id="KW-0699">rRNA-binding</keyword>
<feature type="domain" description="Large ribosomal subunit protein bL25 beta" evidence="7">
    <location>
        <begin position="99"/>
        <end position="184"/>
    </location>
</feature>
<dbReference type="PANTHER" id="PTHR33284:SF1">
    <property type="entry name" value="RIBOSOMAL PROTEIN L25_GLN-TRNA SYNTHETASE, ANTI-CODON-BINDING DOMAIN-CONTAINING PROTEIN"/>
    <property type="match status" value="1"/>
</dbReference>
<evidence type="ECO:0000313" key="9">
    <source>
        <dbReference type="Proteomes" id="UP000034154"/>
    </source>
</evidence>
<feature type="domain" description="Large ribosomal subunit protein bL25 L25" evidence="6">
    <location>
        <begin position="5"/>
        <end position="91"/>
    </location>
</feature>
<dbReference type="HAMAP" id="MF_01334">
    <property type="entry name" value="Ribosomal_bL25_CTC"/>
    <property type="match status" value="1"/>
</dbReference>
<dbReference type="GO" id="GO:0022625">
    <property type="term" value="C:cytosolic large ribosomal subunit"/>
    <property type="evidence" value="ECO:0007669"/>
    <property type="project" value="TreeGrafter"/>
</dbReference>
<dbReference type="AlphaFoldDB" id="A0A0G1LMD8"/>
<dbReference type="SUPFAM" id="SSF50715">
    <property type="entry name" value="Ribosomal protein L25-like"/>
    <property type="match status" value="1"/>
</dbReference>
<dbReference type="GO" id="GO:0008097">
    <property type="term" value="F:5S rRNA binding"/>
    <property type="evidence" value="ECO:0007669"/>
    <property type="project" value="InterPro"/>
</dbReference>
<reference evidence="8 9" key="1">
    <citation type="journal article" date="2015" name="Nature">
        <title>rRNA introns, odd ribosomes, and small enigmatic genomes across a large radiation of phyla.</title>
        <authorList>
            <person name="Brown C.T."/>
            <person name="Hug L.A."/>
            <person name="Thomas B.C."/>
            <person name="Sharon I."/>
            <person name="Castelle C.J."/>
            <person name="Singh A."/>
            <person name="Wilkins M.J."/>
            <person name="Williams K.H."/>
            <person name="Banfield J.F."/>
        </authorList>
    </citation>
    <scope>NUCLEOTIDE SEQUENCE [LARGE SCALE GENOMIC DNA]</scope>
</reference>
<evidence type="ECO:0000259" key="6">
    <source>
        <dbReference type="Pfam" id="PF01386"/>
    </source>
</evidence>
<comment type="function">
    <text evidence="5">This is one of the proteins that binds to the 5S RNA in the ribosome where it forms part of the central protuberance.</text>
</comment>
<dbReference type="Gene3D" id="2.40.240.10">
    <property type="entry name" value="Ribosomal Protein L25, Chain P"/>
    <property type="match status" value="1"/>
</dbReference>
<dbReference type="CDD" id="cd00495">
    <property type="entry name" value="Ribosomal_L25_TL5_CTC"/>
    <property type="match status" value="1"/>
</dbReference>
<dbReference type="Pfam" id="PF14693">
    <property type="entry name" value="Ribosomal_TL5_C"/>
    <property type="match status" value="1"/>
</dbReference>
<accession>A0A0G1LMD8</accession>
<organism evidence="8 9">
    <name type="scientific">Candidatus Uhrbacteria bacterium GW2011_GWF2_44_350</name>
    <dbReference type="NCBI Taxonomy" id="1619000"/>
    <lineage>
        <taxon>Bacteria</taxon>
        <taxon>Candidatus Uhriibacteriota</taxon>
    </lineage>
</organism>
<proteinExistence type="inferred from homology"/>
<evidence type="ECO:0000256" key="5">
    <source>
        <dbReference type="HAMAP-Rule" id="MF_01334"/>
    </source>
</evidence>
<evidence type="ECO:0000256" key="1">
    <source>
        <dbReference type="ARBA" id="ARBA00022730"/>
    </source>
</evidence>
<comment type="caution">
    <text evidence="8">The sequence shown here is derived from an EMBL/GenBank/DDBJ whole genome shotgun (WGS) entry which is preliminary data.</text>
</comment>
<dbReference type="Pfam" id="PF01386">
    <property type="entry name" value="Ribosomal_L25p"/>
    <property type="match status" value="1"/>
</dbReference>
<keyword evidence="3 5" id="KW-0689">Ribosomal protein</keyword>
<dbReference type="InterPro" id="IPR037121">
    <property type="entry name" value="Ribosomal_bL25_C"/>
</dbReference>
<name>A0A0G1LMD8_9BACT</name>
<dbReference type="GO" id="GO:0003735">
    <property type="term" value="F:structural constituent of ribosome"/>
    <property type="evidence" value="ECO:0007669"/>
    <property type="project" value="InterPro"/>
</dbReference>
<keyword evidence="2 5" id="KW-0694">RNA-binding</keyword>
<gene>
    <name evidence="5" type="primary">rplY</name>
    <name evidence="5" type="synonym">ctc</name>
    <name evidence="8" type="ORF">UW63_C0042G0004</name>
</gene>
<keyword evidence="4 5" id="KW-0687">Ribonucleoprotein</keyword>
<protein>
    <recommendedName>
        <fullName evidence="5">Large ribosomal subunit protein bL25</fullName>
    </recommendedName>
    <alternativeName>
        <fullName evidence="5">General stress protein CTC</fullName>
    </alternativeName>
</protein>
<dbReference type="NCBIfam" id="TIGR00731">
    <property type="entry name" value="bL25_bact_ctc"/>
    <property type="match status" value="1"/>
</dbReference>
<dbReference type="InterPro" id="IPR029751">
    <property type="entry name" value="Ribosomal_L25_dom"/>
</dbReference>